<evidence type="ECO:0000313" key="9">
    <source>
        <dbReference type="Proteomes" id="UP001319861"/>
    </source>
</evidence>
<dbReference type="InterPro" id="IPR010998">
    <property type="entry name" value="Integrase_recombinase_N"/>
</dbReference>
<evidence type="ECO:0000256" key="1">
    <source>
        <dbReference type="ARBA" id="ARBA00008857"/>
    </source>
</evidence>
<comment type="similarity">
    <text evidence="1">Belongs to the 'phage' integrase family.</text>
</comment>
<dbReference type="InterPro" id="IPR004107">
    <property type="entry name" value="Integrase_SAM-like_N"/>
</dbReference>
<reference evidence="8 9" key="1">
    <citation type="journal article" date="2021" name="J. Biosci. Bioeng.">
        <title>Identification and characterization of a chc gene cluster responsible for the aromatization pathway of cyclohexanecarboxylate degradation in Sinomonas cyclohexanicum ATCC 51369.</title>
        <authorList>
            <person name="Yamamoto T."/>
            <person name="Hasegawa Y."/>
            <person name="Lau P.C.K."/>
            <person name="Iwaki H."/>
        </authorList>
    </citation>
    <scope>NUCLEOTIDE SEQUENCE [LARGE SCALE GENOMIC DNA]</scope>
    <source>
        <strain evidence="8 9">ATCC 51369</strain>
    </source>
</reference>
<dbReference type="SUPFAM" id="SSF56349">
    <property type="entry name" value="DNA breaking-rejoining enzymes"/>
    <property type="match status" value="1"/>
</dbReference>
<feature type="domain" description="Tyr recombinase" evidence="6">
    <location>
        <begin position="165"/>
        <end position="376"/>
    </location>
</feature>
<evidence type="ECO:0000256" key="5">
    <source>
        <dbReference type="PROSITE-ProRule" id="PRU01248"/>
    </source>
</evidence>
<organism evidence="8 9">
    <name type="scientific">Sinomonas cyclohexanicum</name>
    <name type="common">Corynebacterium cyclohexanicum</name>
    <dbReference type="NCBI Taxonomy" id="322009"/>
    <lineage>
        <taxon>Bacteria</taxon>
        <taxon>Bacillati</taxon>
        <taxon>Actinomycetota</taxon>
        <taxon>Actinomycetes</taxon>
        <taxon>Micrococcales</taxon>
        <taxon>Micrococcaceae</taxon>
        <taxon>Sinomonas</taxon>
    </lineage>
</organism>
<evidence type="ECO:0000259" key="6">
    <source>
        <dbReference type="PROSITE" id="PS51898"/>
    </source>
</evidence>
<dbReference type="Pfam" id="PF00589">
    <property type="entry name" value="Phage_integrase"/>
    <property type="match status" value="1"/>
</dbReference>
<accession>A0ABM7PTR1</accession>
<dbReference type="PANTHER" id="PTHR30349:SF64">
    <property type="entry name" value="PROPHAGE INTEGRASE INTD-RELATED"/>
    <property type="match status" value="1"/>
</dbReference>
<evidence type="ECO:0000256" key="3">
    <source>
        <dbReference type="ARBA" id="ARBA00023125"/>
    </source>
</evidence>
<dbReference type="InterPro" id="IPR011010">
    <property type="entry name" value="DNA_brk_join_enz"/>
</dbReference>
<dbReference type="CDD" id="cd01189">
    <property type="entry name" value="INT_ICEBs1_C_like"/>
    <property type="match status" value="1"/>
</dbReference>
<protein>
    <recommendedName>
        <fullName evidence="10">Site-specific recombinase XerD</fullName>
    </recommendedName>
</protein>
<dbReference type="InterPro" id="IPR050090">
    <property type="entry name" value="Tyrosine_recombinase_XerCD"/>
</dbReference>
<dbReference type="PROSITE" id="PS51900">
    <property type="entry name" value="CB"/>
    <property type="match status" value="1"/>
</dbReference>
<dbReference type="Gene3D" id="1.10.443.10">
    <property type="entry name" value="Intergrase catalytic core"/>
    <property type="match status" value="1"/>
</dbReference>
<dbReference type="RefSeq" id="WP_229232355.1">
    <property type="nucleotide sequence ID" value="NZ_AP024525.1"/>
</dbReference>
<evidence type="ECO:0008006" key="10">
    <source>
        <dbReference type="Google" id="ProtNLM"/>
    </source>
</evidence>
<gene>
    <name evidence="8" type="ORF">SCMU_14730</name>
</gene>
<name>A0ABM7PTR1_SINCY</name>
<dbReference type="EMBL" id="AP024525">
    <property type="protein sequence ID" value="BCT75631.1"/>
    <property type="molecule type" value="Genomic_DNA"/>
</dbReference>
<dbReference type="Gene3D" id="1.10.150.130">
    <property type="match status" value="1"/>
</dbReference>
<keyword evidence="2" id="KW-0229">DNA integration</keyword>
<keyword evidence="3 5" id="KW-0238">DNA-binding</keyword>
<dbReference type="PANTHER" id="PTHR30349">
    <property type="entry name" value="PHAGE INTEGRASE-RELATED"/>
    <property type="match status" value="1"/>
</dbReference>
<sequence length="385" mass="42688">MASVQPRTRADGTQAYAVLWREGGTRDSRQRSKTFDDPNRAQQLADFLNANHQTYELALDAQEHAYAEGLTITHAAHDHLNTITGVDPGTKRTYEINIRLHILPHLGTRRAADLTRNDVRRWVNTLDTAGLAPNTIAQCHMLLSAIMNTCIAEGIRDDNPTRRVRLPKPRRTTLRAKLIEPAQYRAIVLPEIPEPWRLFVELLAGTGMRVGEAAALTVADYTPGTENVLASVTVTKTWKRDDRARYYVGKPKTDESNRVIDIDDDLDKLLKASTKGRPPTDPLVPDPETGGYISYRVFEKRIWGHATARMTDPERVGGHLPARPTIHWLRHSHGAWLTAAGVDLVTVSRRLGHSNIATTANIYGHPTDAARRTAADAAGRARGGA</sequence>
<dbReference type="InterPro" id="IPR013762">
    <property type="entry name" value="Integrase-like_cat_sf"/>
</dbReference>
<keyword evidence="4" id="KW-0233">DNA recombination</keyword>
<dbReference type="Pfam" id="PF14659">
    <property type="entry name" value="Phage_int_SAM_3"/>
    <property type="match status" value="1"/>
</dbReference>
<dbReference type="PROSITE" id="PS51898">
    <property type="entry name" value="TYR_RECOMBINASE"/>
    <property type="match status" value="1"/>
</dbReference>
<dbReference type="InterPro" id="IPR044068">
    <property type="entry name" value="CB"/>
</dbReference>
<evidence type="ECO:0000313" key="8">
    <source>
        <dbReference type="EMBL" id="BCT75631.1"/>
    </source>
</evidence>
<dbReference type="Proteomes" id="UP001319861">
    <property type="component" value="Chromosome"/>
</dbReference>
<dbReference type="InterPro" id="IPR002104">
    <property type="entry name" value="Integrase_catalytic"/>
</dbReference>
<proteinExistence type="inferred from homology"/>
<keyword evidence="9" id="KW-1185">Reference proteome</keyword>
<feature type="domain" description="Core-binding (CB)" evidence="7">
    <location>
        <begin position="70"/>
        <end position="151"/>
    </location>
</feature>
<evidence type="ECO:0000256" key="4">
    <source>
        <dbReference type="ARBA" id="ARBA00023172"/>
    </source>
</evidence>
<evidence type="ECO:0000259" key="7">
    <source>
        <dbReference type="PROSITE" id="PS51900"/>
    </source>
</evidence>
<evidence type="ECO:0000256" key="2">
    <source>
        <dbReference type="ARBA" id="ARBA00022908"/>
    </source>
</evidence>